<keyword evidence="4 14" id="KW-0679">Respiratory chain</keyword>
<evidence type="ECO:0000256" key="9">
    <source>
        <dbReference type="ARBA" id="ARBA00022989"/>
    </source>
</evidence>
<dbReference type="InterPro" id="IPR002429">
    <property type="entry name" value="CcO_II-like_C"/>
</dbReference>
<keyword evidence="5 14" id="KW-0812">Transmembrane</keyword>
<dbReference type="PANTHER" id="PTHR22888:SF9">
    <property type="entry name" value="CYTOCHROME C OXIDASE SUBUNIT 2"/>
    <property type="match status" value="1"/>
</dbReference>
<evidence type="ECO:0000256" key="7">
    <source>
        <dbReference type="ARBA" id="ARBA00022967"/>
    </source>
</evidence>
<dbReference type="STRING" id="1114924.SAMN05216258_110237"/>
<keyword evidence="11 16" id="KW-0472">Membrane</keyword>
<evidence type="ECO:0000256" key="4">
    <source>
        <dbReference type="ARBA" id="ARBA00022660"/>
    </source>
</evidence>
<dbReference type="PANTHER" id="PTHR22888">
    <property type="entry name" value="CYTOCHROME C OXIDASE, SUBUNIT II"/>
    <property type="match status" value="1"/>
</dbReference>
<dbReference type="AlphaFoldDB" id="A0A1I3LYX6"/>
<dbReference type="InterPro" id="IPR036257">
    <property type="entry name" value="Cyt_c_oxidase_su2_TM_sf"/>
</dbReference>
<evidence type="ECO:0000256" key="13">
    <source>
        <dbReference type="ARBA" id="ARBA00047816"/>
    </source>
</evidence>
<evidence type="ECO:0000256" key="3">
    <source>
        <dbReference type="ARBA" id="ARBA00022448"/>
    </source>
</evidence>
<dbReference type="InterPro" id="IPR011759">
    <property type="entry name" value="Cyt_c_oxidase_su2_TM_dom"/>
</dbReference>
<evidence type="ECO:0000313" key="20">
    <source>
        <dbReference type="EMBL" id="SFI89903.1"/>
    </source>
</evidence>
<evidence type="ECO:0000256" key="15">
    <source>
        <dbReference type="RuleBase" id="RU004024"/>
    </source>
</evidence>
<keyword evidence="6 15" id="KW-0479">Metal-binding</keyword>
<keyword evidence="3 14" id="KW-0813">Transport</keyword>
<dbReference type="SUPFAM" id="SSF81464">
    <property type="entry name" value="Cytochrome c oxidase subunit II-like, transmembrane region"/>
    <property type="match status" value="1"/>
</dbReference>
<dbReference type="Gene3D" id="2.60.40.420">
    <property type="entry name" value="Cupredoxins - blue copper proteins"/>
    <property type="match status" value="1"/>
</dbReference>
<evidence type="ECO:0000256" key="11">
    <source>
        <dbReference type="ARBA" id="ARBA00023136"/>
    </source>
</evidence>
<dbReference type="GO" id="GO:0042773">
    <property type="term" value="P:ATP synthesis coupled electron transport"/>
    <property type="evidence" value="ECO:0007669"/>
    <property type="project" value="TreeGrafter"/>
</dbReference>
<dbReference type="Pfam" id="PF00116">
    <property type="entry name" value="COX2"/>
    <property type="match status" value="1"/>
</dbReference>
<keyword evidence="7" id="KW-1278">Translocase</keyword>
<evidence type="ECO:0000256" key="10">
    <source>
        <dbReference type="ARBA" id="ARBA00023008"/>
    </source>
</evidence>
<dbReference type="NCBIfam" id="TIGR02866">
    <property type="entry name" value="CoxB"/>
    <property type="match status" value="1"/>
</dbReference>
<proteinExistence type="inferred from homology"/>
<evidence type="ECO:0000256" key="14">
    <source>
        <dbReference type="RuleBase" id="RU000456"/>
    </source>
</evidence>
<keyword evidence="10 15" id="KW-0186">Copper</keyword>
<dbReference type="Gene3D" id="1.10.287.90">
    <property type="match status" value="1"/>
</dbReference>
<keyword evidence="21" id="KW-1185">Reference proteome</keyword>
<dbReference type="PROSITE" id="PS50857">
    <property type="entry name" value="COX2_CUA"/>
    <property type="match status" value="1"/>
</dbReference>
<dbReference type="InterPro" id="IPR045187">
    <property type="entry name" value="CcO_II"/>
</dbReference>
<keyword evidence="9 16" id="KW-1133">Transmembrane helix</keyword>
<dbReference type="GO" id="GO:0004129">
    <property type="term" value="F:cytochrome-c oxidase activity"/>
    <property type="evidence" value="ECO:0007669"/>
    <property type="project" value="UniProtKB-EC"/>
</dbReference>
<dbReference type="EC" id="7.1.1.9" evidence="15"/>
<comment type="cofactor">
    <cofactor evidence="15">
        <name>Cu cation</name>
        <dbReference type="ChEBI" id="CHEBI:23378"/>
    </cofactor>
    <text evidence="15">Binds a copper A center.</text>
</comment>
<feature type="domain" description="Cytochrome oxidase subunit II copper A binding" evidence="18">
    <location>
        <begin position="133"/>
        <end position="286"/>
    </location>
</feature>
<comment type="catalytic activity">
    <reaction evidence="13 15">
        <text>4 Fe(II)-[cytochrome c] + O2 + 8 H(+)(in) = 4 Fe(III)-[cytochrome c] + 2 H2O + 4 H(+)(out)</text>
        <dbReference type="Rhea" id="RHEA:11436"/>
        <dbReference type="Rhea" id="RHEA-COMP:10350"/>
        <dbReference type="Rhea" id="RHEA-COMP:14399"/>
        <dbReference type="ChEBI" id="CHEBI:15377"/>
        <dbReference type="ChEBI" id="CHEBI:15378"/>
        <dbReference type="ChEBI" id="CHEBI:15379"/>
        <dbReference type="ChEBI" id="CHEBI:29033"/>
        <dbReference type="ChEBI" id="CHEBI:29034"/>
        <dbReference type="EC" id="7.1.1.9"/>
    </reaction>
</comment>
<dbReference type="OrthoDB" id="9781261at2"/>
<keyword evidence="17" id="KW-0732">Signal</keyword>
<comment type="function">
    <text evidence="12 15">Subunits I and II form the functional core of the enzyme complex. Electrons originating in cytochrome c are transferred via heme a and Cu(A) to the binuclear center formed by heme a3 and Cu(B).</text>
</comment>
<name>A0A1I3LYX6_9RHOB</name>
<evidence type="ECO:0000256" key="5">
    <source>
        <dbReference type="ARBA" id="ARBA00022692"/>
    </source>
</evidence>
<dbReference type="PROSITE" id="PS00078">
    <property type="entry name" value="COX2"/>
    <property type="match status" value="1"/>
</dbReference>
<dbReference type="Proteomes" id="UP000199377">
    <property type="component" value="Unassembled WGS sequence"/>
</dbReference>
<feature type="transmembrane region" description="Helical" evidence="16">
    <location>
        <begin position="104"/>
        <end position="125"/>
    </location>
</feature>
<protein>
    <recommendedName>
        <fullName evidence="15">Cytochrome c oxidase subunit 2</fullName>
        <ecNumber evidence="15">7.1.1.9</ecNumber>
    </recommendedName>
</protein>
<dbReference type="Pfam" id="PF02790">
    <property type="entry name" value="COX2_TM"/>
    <property type="match status" value="1"/>
</dbReference>
<evidence type="ECO:0000259" key="19">
    <source>
        <dbReference type="PROSITE" id="PS50999"/>
    </source>
</evidence>
<dbReference type="GO" id="GO:0005507">
    <property type="term" value="F:copper ion binding"/>
    <property type="evidence" value="ECO:0007669"/>
    <property type="project" value="InterPro"/>
</dbReference>
<evidence type="ECO:0000256" key="8">
    <source>
        <dbReference type="ARBA" id="ARBA00022982"/>
    </source>
</evidence>
<dbReference type="GO" id="GO:0016491">
    <property type="term" value="F:oxidoreductase activity"/>
    <property type="evidence" value="ECO:0007669"/>
    <property type="project" value="InterPro"/>
</dbReference>
<evidence type="ECO:0000259" key="18">
    <source>
        <dbReference type="PROSITE" id="PS50857"/>
    </source>
</evidence>
<dbReference type="EMBL" id="FOQH01000010">
    <property type="protein sequence ID" value="SFI89903.1"/>
    <property type="molecule type" value="Genomic_DNA"/>
</dbReference>
<dbReference type="PRINTS" id="PR01166">
    <property type="entry name" value="CYCOXIDASEII"/>
</dbReference>
<feature type="chain" id="PRO_5011750513" description="Cytochrome c oxidase subunit 2" evidence="17">
    <location>
        <begin position="29"/>
        <end position="305"/>
    </location>
</feature>
<feature type="transmembrane region" description="Helical" evidence="16">
    <location>
        <begin position="62"/>
        <end position="83"/>
    </location>
</feature>
<dbReference type="InterPro" id="IPR014222">
    <property type="entry name" value="Cyt_c_oxidase_su2"/>
</dbReference>
<reference evidence="20 21" key="1">
    <citation type="submission" date="2016-10" db="EMBL/GenBank/DDBJ databases">
        <authorList>
            <person name="de Groot N.N."/>
        </authorList>
    </citation>
    <scope>NUCLEOTIDE SEQUENCE [LARGE SCALE GENOMIC DNA]</scope>
    <source>
        <strain evidence="20 21">CGMCC 1.11030</strain>
    </source>
</reference>
<evidence type="ECO:0000313" key="21">
    <source>
        <dbReference type="Proteomes" id="UP000199377"/>
    </source>
</evidence>
<dbReference type="InterPro" id="IPR001505">
    <property type="entry name" value="Copper_CuA"/>
</dbReference>
<dbReference type="SUPFAM" id="SSF49503">
    <property type="entry name" value="Cupredoxins"/>
    <property type="match status" value="1"/>
</dbReference>
<dbReference type="GO" id="GO:0005886">
    <property type="term" value="C:plasma membrane"/>
    <property type="evidence" value="ECO:0007669"/>
    <property type="project" value="UniProtKB-SubCell"/>
</dbReference>
<evidence type="ECO:0000256" key="17">
    <source>
        <dbReference type="SAM" id="SignalP"/>
    </source>
</evidence>
<feature type="domain" description="Cytochrome oxidase subunit II transmembrane region profile" evidence="19">
    <location>
        <begin position="37"/>
        <end position="132"/>
    </location>
</feature>
<evidence type="ECO:0000256" key="6">
    <source>
        <dbReference type="ARBA" id="ARBA00022723"/>
    </source>
</evidence>
<gene>
    <name evidence="20" type="ORF">SAMN05216258_110237</name>
</gene>
<evidence type="ECO:0000256" key="1">
    <source>
        <dbReference type="ARBA" id="ARBA00004141"/>
    </source>
</evidence>
<organism evidence="20 21">
    <name type="scientific">Albimonas pacifica</name>
    <dbReference type="NCBI Taxonomy" id="1114924"/>
    <lineage>
        <taxon>Bacteria</taxon>
        <taxon>Pseudomonadati</taxon>
        <taxon>Pseudomonadota</taxon>
        <taxon>Alphaproteobacteria</taxon>
        <taxon>Rhodobacterales</taxon>
        <taxon>Paracoccaceae</taxon>
        <taxon>Albimonas</taxon>
    </lineage>
</organism>
<sequence>MRAGKMASILSGLTSGLTAAVAAPAAFAQDAATIIGIPHPGGTGFQHAATELASDLHWLDGFLLVIITVIVLFVTALMAFVVFRFNEKANPKPATFTHNSLVEVVWTVVPIVILVAIAIPSLQLLSKQVTIPEADLTIKATGNQWYWSYEYPDPNGEEDFAFDAMMVGYGYKDYDTAVANVGDEMQAAGVTRENYRLQTNTFVVVPVGKVVRMQVTASDVIHSWTVPAFGVKMDGIPGRLNEIWFQVDEPGIYYGQCSELCGKDHAYMPISVKAVSEAEYETWLAESKEMYAGVTRDVSVAALAD</sequence>
<comment type="similarity">
    <text evidence="2 14">Belongs to the cytochrome c oxidase subunit 2 family.</text>
</comment>
<feature type="signal peptide" evidence="17">
    <location>
        <begin position="1"/>
        <end position="28"/>
    </location>
</feature>
<dbReference type="InterPro" id="IPR008972">
    <property type="entry name" value="Cupredoxin"/>
</dbReference>
<evidence type="ECO:0000256" key="16">
    <source>
        <dbReference type="SAM" id="Phobius"/>
    </source>
</evidence>
<comment type="subcellular location">
    <subcellularLocation>
        <location evidence="14">Cell membrane</location>
        <topology evidence="14">Multi-pass membrane protein</topology>
    </subcellularLocation>
    <subcellularLocation>
        <location evidence="1">Membrane</location>
        <topology evidence="1">Multi-pass membrane protein</topology>
    </subcellularLocation>
</comment>
<keyword evidence="8 14" id="KW-0249">Electron transport</keyword>
<evidence type="ECO:0000256" key="12">
    <source>
        <dbReference type="ARBA" id="ARBA00024688"/>
    </source>
</evidence>
<accession>A0A1I3LYX6</accession>
<evidence type="ECO:0000256" key="2">
    <source>
        <dbReference type="ARBA" id="ARBA00007866"/>
    </source>
</evidence>
<dbReference type="PROSITE" id="PS50999">
    <property type="entry name" value="COX2_TM"/>
    <property type="match status" value="1"/>
</dbReference>